<dbReference type="GO" id="GO:0008270">
    <property type="term" value="F:zinc ion binding"/>
    <property type="evidence" value="ECO:0007669"/>
    <property type="project" value="UniProtKB-UniRule"/>
</dbReference>
<keyword evidence="7" id="KW-0963">Cytoplasm</keyword>
<dbReference type="Pfam" id="PF02130">
    <property type="entry name" value="YbeY"/>
    <property type="match status" value="1"/>
</dbReference>
<keyword evidence="4 7" id="KW-0255">Endonuclease</keyword>
<comment type="similarity">
    <text evidence="1 7">Belongs to the endoribonuclease YbeY family.</text>
</comment>
<keyword evidence="5 7" id="KW-0378">Hydrolase</keyword>
<dbReference type="GO" id="GO:0005737">
    <property type="term" value="C:cytoplasm"/>
    <property type="evidence" value="ECO:0007669"/>
    <property type="project" value="UniProtKB-SubCell"/>
</dbReference>
<dbReference type="AlphaFoldDB" id="A0AAE4Z6F2"/>
<evidence type="ECO:0000256" key="5">
    <source>
        <dbReference type="ARBA" id="ARBA00022801"/>
    </source>
</evidence>
<evidence type="ECO:0000256" key="7">
    <source>
        <dbReference type="HAMAP-Rule" id="MF_00009"/>
    </source>
</evidence>
<dbReference type="EC" id="3.1.-.-" evidence="7"/>
<proteinExistence type="inferred from homology"/>
<name>A0AAE4Z6F2_9BACT</name>
<dbReference type="InterPro" id="IPR002036">
    <property type="entry name" value="YbeY"/>
</dbReference>
<gene>
    <name evidence="7 8" type="primary">ybeY</name>
    <name evidence="8" type="ORF">GWO12_05845</name>
</gene>
<dbReference type="Proteomes" id="UP000702544">
    <property type="component" value="Unassembled WGS sequence"/>
</dbReference>
<dbReference type="GO" id="GO:0006364">
    <property type="term" value="P:rRNA processing"/>
    <property type="evidence" value="ECO:0007669"/>
    <property type="project" value="UniProtKB-UniRule"/>
</dbReference>
<dbReference type="Gene3D" id="3.40.390.30">
    <property type="entry name" value="Metalloproteases ('zincins'), catalytic domain"/>
    <property type="match status" value="1"/>
</dbReference>
<organism evidence="8 9">
    <name type="scientific">Candidatus Kutchimonas denitrificans</name>
    <dbReference type="NCBI Taxonomy" id="3056748"/>
    <lineage>
        <taxon>Bacteria</taxon>
        <taxon>Pseudomonadati</taxon>
        <taxon>Gemmatimonadota</taxon>
        <taxon>Gemmatimonadia</taxon>
        <taxon>Candidatus Palauibacterales</taxon>
        <taxon>Candidatus Palauibacteraceae</taxon>
        <taxon>Candidatus Kutchimonas</taxon>
    </lineage>
</organism>
<evidence type="ECO:0000313" key="9">
    <source>
        <dbReference type="Proteomes" id="UP000702544"/>
    </source>
</evidence>
<comment type="subcellular location">
    <subcellularLocation>
        <location evidence="7">Cytoplasm</location>
    </subcellularLocation>
</comment>
<dbReference type="HAMAP" id="MF_00009">
    <property type="entry name" value="Endoribonucl_YbeY"/>
    <property type="match status" value="1"/>
</dbReference>
<dbReference type="NCBIfam" id="TIGR00043">
    <property type="entry name" value="rRNA maturation RNase YbeY"/>
    <property type="match status" value="1"/>
</dbReference>
<dbReference type="PANTHER" id="PTHR46986:SF1">
    <property type="entry name" value="ENDORIBONUCLEASE YBEY, CHLOROPLASTIC"/>
    <property type="match status" value="1"/>
</dbReference>
<keyword evidence="2 7" id="KW-0540">Nuclease</keyword>
<evidence type="ECO:0000256" key="4">
    <source>
        <dbReference type="ARBA" id="ARBA00022759"/>
    </source>
</evidence>
<dbReference type="GO" id="GO:0004521">
    <property type="term" value="F:RNA endonuclease activity"/>
    <property type="evidence" value="ECO:0007669"/>
    <property type="project" value="UniProtKB-UniRule"/>
</dbReference>
<dbReference type="SUPFAM" id="SSF55486">
    <property type="entry name" value="Metalloproteases ('zincins'), catalytic domain"/>
    <property type="match status" value="1"/>
</dbReference>
<evidence type="ECO:0000313" key="8">
    <source>
        <dbReference type="EMBL" id="NIR74619.1"/>
    </source>
</evidence>
<feature type="binding site" evidence="7">
    <location>
        <position position="115"/>
    </location>
    <ligand>
        <name>Zn(2+)</name>
        <dbReference type="ChEBI" id="CHEBI:29105"/>
        <note>catalytic</note>
    </ligand>
</feature>
<evidence type="ECO:0000256" key="6">
    <source>
        <dbReference type="ARBA" id="ARBA00022833"/>
    </source>
</evidence>
<feature type="binding site" evidence="7">
    <location>
        <position position="121"/>
    </location>
    <ligand>
        <name>Zn(2+)</name>
        <dbReference type="ChEBI" id="CHEBI:29105"/>
        <note>catalytic</note>
    </ligand>
</feature>
<dbReference type="PANTHER" id="PTHR46986">
    <property type="entry name" value="ENDORIBONUCLEASE YBEY, CHLOROPLASTIC"/>
    <property type="match status" value="1"/>
</dbReference>
<keyword evidence="7" id="KW-0698">rRNA processing</keyword>
<comment type="function">
    <text evidence="7">Single strand-specific metallo-endoribonuclease involved in late-stage 70S ribosome quality control and in maturation of the 3' terminus of the 16S rRNA.</text>
</comment>
<dbReference type="EMBL" id="JAACAK010000046">
    <property type="protein sequence ID" value="NIR74619.1"/>
    <property type="molecule type" value="Genomic_DNA"/>
</dbReference>
<sequence>MSASEPTIHVNQLDLAHEVTGDEVLRAVAAVLEAERMTSGEVSVTFVEPSDIAALNQRHLDRVGPTDVLAFQLGEPDAPLGDIYICPDRARESALEYDLEAREELLRLVVHGTLHVLGHEHPDGPDRESSEMFRRQEEILACLL</sequence>
<keyword evidence="6 7" id="KW-0862">Zinc</keyword>
<evidence type="ECO:0000256" key="1">
    <source>
        <dbReference type="ARBA" id="ARBA00010875"/>
    </source>
</evidence>
<accession>A0AAE4Z6F2</accession>
<protein>
    <recommendedName>
        <fullName evidence="7">Endoribonuclease YbeY</fullName>
        <ecNumber evidence="7">3.1.-.-</ecNumber>
    </recommendedName>
</protein>
<feature type="binding site" evidence="7">
    <location>
        <position position="111"/>
    </location>
    <ligand>
        <name>Zn(2+)</name>
        <dbReference type="ChEBI" id="CHEBI:29105"/>
        <note>catalytic</note>
    </ligand>
</feature>
<dbReference type="InterPro" id="IPR023091">
    <property type="entry name" value="MetalPrtase_cat_dom_sf_prd"/>
</dbReference>
<evidence type="ECO:0000256" key="3">
    <source>
        <dbReference type="ARBA" id="ARBA00022723"/>
    </source>
</evidence>
<reference evidence="8 9" key="1">
    <citation type="submission" date="2020-01" db="EMBL/GenBank/DDBJ databases">
        <title>Genomes assembled from Gulf of Kutch pelagic sediment metagenomes.</title>
        <authorList>
            <person name="Chandrashekar M."/>
            <person name="Mahajan M.S."/>
            <person name="Dave K.J."/>
            <person name="Vatsa P."/>
            <person name="Nathani N.M."/>
        </authorList>
    </citation>
    <scope>NUCLEOTIDE SEQUENCE [LARGE SCALE GENOMIC DNA]</scope>
    <source>
        <strain evidence="8">KS3-K002</strain>
    </source>
</reference>
<evidence type="ECO:0000256" key="2">
    <source>
        <dbReference type="ARBA" id="ARBA00022722"/>
    </source>
</evidence>
<comment type="caution">
    <text evidence="8">The sequence shown here is derived from an EMBL/GenBank/DDBJ whole genome shotgun (WGS) entry which is preliminary data.</text>
</comment>
<keyword evidence="3 7" id="KW-0479">Metal-binding</keyword>
<dbReference type="GO" id="GO:0004222">
    <property type="term" value="F:metalloendopeptidase activity"/>
    <property type="evidence" value="ECO:0007669"/>
    <property type="project" value="InterPro"/>
</dbReference>
<comment type="cofactor">
    <cofactor evidence="7">
        <name>Zn(2+)</name>
        <dbReference type="ChEBI" id="CHEBI:29105"/>
    </cofactor>
    <text evidence="7">Binds 1 zinc ion.</text>
</comment>
<keyword evidence="7" id="KW-0690">Ribosome biogenesis</keyword>